<protein>
    <recommendedName>
        <fullName evidence="1">DUF7336 domain-containing protein</fullName>
    </recommendedName>
</protein>
<feature type="domain" description="DUF7336" evidence="1">
    <location>
        <begin position="40"/>
        <end position="99"/>
    </location>
</feature>
<organism evidence="2 3">
    <name type="scientific">Streptomyces mirabilis</name>
    <dbReference type="NCBI Taxonomy" id="68239"/>
    <lineage>
        <taxon>Bacteria</taxon>
        <taxon>Bacillati</taxon>
        <taxon>Actinomycetota</taxon>
        <taxon>Actinomycetes</taxon>
        <taxon>Kitasatosporales</taxon>
        <taxon>Streptomycetaceae</taxon>
        <taxon>Streptomyces</taxon>
    </lineage>
</organism>
<reference evidence="2 3" key="1">
    <citation type="submission" date="2023-02" db="EMBL/GenBank/DDBJ databases">
        <authorList>
            <person name="Maleckis M."/>
        </authorList>
    </citation>
    <scope>NUCLEOTIDE SEQUENCE [LARGE SCALE GENOMIC DNA]</scope>
    <source>
        <strain evidence="2 3">P8-A2</strain>
    </source>
</reference>
<dbReference type="InterPro" id="IPR055760">
    <property type="entry name" value="DUF7336"/>
</dbReference>
<proteinExistence type="predicted"/>
<sequence>MLGSADWRRTVSGPTKVYLLWHVHHQAEEDGAIRHFANSDDFWSDEEAGDDVKHLGTYSSREAAQKRIERARRLPGFTDEPNCFSIEEAVIDEDQWTEGYVTDP</sequence>
<name>A0ABU3UDW6_9ACTN</name>
<dbReference type="Proteomes" id="UP001257627">
    <property type="component" value="Unassembled WGS sequence"/>
</dbReference>
<dbReference type="RefSeq" id="WP_143610424.1">
    <property type="nucleotide sequence ID" value="NZ_CP107955.1"/>
</dbReference>
<keyword evidence="3" id="KW-1185">Reference proteome</keyword>
<dbReference type="Pfam" id="PF24024">
    <property type="entry name" value="DUF7336"/>
    <property type="match status" value="1"/>
</dbReference>
<accession>A0ABU3UDW6</accession>
<evidence type="ECO:0000259" key="1">
    <source>
        <dbReference type="Pfam" id="PF24024"/>
    </source>
</evidence>
<gene>
    <name evidence="2" type="ORF">PU648_05025</name>
</gene>
<evidence type="ECO:0000313" key="2">
    <source>
        <dbReference type="EMBL" id="MDU8991749.1"/>
    </source>
</evidence>
<comment type="caution">
    <text evidence="2">The sequence shown here is derived from an EMBL/GenBank/DDBJ whole genome shotgun (WGS) entry which is preliminary data.</text>
</comment>
<dbReference type="EMBL" id="JARAKF010000001">
    <property type="protein sequence ID" value="MDU8991749.1"/>
    <property type="molecule type" value="Genomic_DNA"/>
</dbReference>
<evidence type="ECO:0000313" key="3">
    <source>
        <dbReference type="Proteomes" id="UP001257627"/>
    </source>
</evidence>